<evidence type="ECO:0000313" key="2">
    <source>
        <dbReference type="Proteomes" id="UP000027586"/>
    </source>
</evidence>
<organism evidence="1 2">
    <name type="scientific">Lichtheimia corymbifera JMRC:FSU:9682</name>
    <dbReference type="NCBI Taxonomy" id="1263082"/>
    <lineage>
        <taxon>Eukaryota</taxon>
        <taxon>Fungi</taxon>
        <taxon>Fungi incertae sedis</taxon>
        <taxon>Mucoromycota</taxon>
        <taxon>Mucoromycotina</taxon>
        <taxon>Mucoromycetes</taxon>
        <taxon>Mucorales</taxon>
        <taxon>Lichtheimiaceae</taxon>
        <taxon>Lichtheimia</taxon>
    </lineage>
</organism>
<name>A0A068S451_9FUNG</name>
<comment type="caution">
    <text evidence="1">The sequence shown here is derived from an EMBL/GenBank/DDBJ whole genome shotgun (WGS) entry which is preliminary data.</text>
</comment>
<reference evidence="1" key="1">
    <citation type="submission" date="2013-08" db="EMBL/GenBank/DDBJ databases">
        <title>Gene expansion shapes genome architecture in the human pathogen Lichtheimia corymbifera: an evolutionary genomics analysis in the ancient terrestrial Mucorales (Mucoromycotina).</title>
        <authorList>
            <person name="Schwartze V.U."/>
            <person name="Winter S."/>
            <person name="Shelest E."/>
            <person name="Marcet-Houben M."/>
            <person name="Horn F."/>
            <person name="Wehner S."/>
            <person name="Hoffmann K."/>
            <person name="Riege K."/>
            <person name="Sammeth M."/>
            <person name="Nowrousian M."/>
            <person name="Valiante V."/>
            <person name="Linde J."/>
            <person name="Jacobsen I.D."/>
            <person name="Marz M."/>
            <person name="Brakhage A.A."/>
            <person name="Gabaldon T."/>
            <person name="Bocker S."/>
            <person name="Voigt K."/>
        </authorList>
    </citation>
    <scope>NUCLEOTIDE SEQUENCE [LARGE SCALE GENOMIC DNA]</scope>
    <source>
        <strain evidence="1">FSU 9682</strain>
    </source>
</reference>
<dbReference type="AlphaFoldDB" id="A0A068S451"/>
<dbReference type="VEuPathDB" id="FungiDB:LCOR_08143.1"/>
<protein>
    <submittedName>
        <fullName evidence="1">Uncharacterized protein</fullName>
    </submittedName>
</protein>
<keyword evidence="2" id="KW-1185">Reference proteome</keyword>
<proteinExistence type="predicted"/>
<sequence length="183" mass="21020">MTLAPPPLFTLLHNQPHRYMSNCNVLLNERPHELQSQTTGAIDTLTHTTFSDADHKGDTFFGMQSNKAAKVPIRDSLGNQHPLCRQGLYRSCDFSQDTLWEHLQRTTTVQSSSIEERDTRIVDDLLCLPVAKGTRIYQQKKKRKLHQRKDSGCDHRYKNAFYSDNEKGRCRDDAATNLYALLL</sequence>
<dbReference type="Proteomes" id="UP000027586">
    <property type="component" value="Unassembled WGS sequence"/>
</dbReference>
<dbReference type="EMBL" id="CBTN010000044">
    <property type="protein sequence ID" value="CDH57168.1"/>
    <property type="molecule type" value="Genomic_DNA"/>
</dbReference>
<accession>A0A068S451</accession>
<evidence type="ECO:0000313" key="1">
    <source>
        <dbReference type="EMBL" id="CDH57168.1"/>
    </source>
</evidence>
<gene>
    <name evidence="1" type="ORF">LCOR_08143.1</name>
</gene>